<organism evidence="2 3">
    <name type="scientific">Variovorax paradoxus (strain EPS)</name>
    <dbReference type="NCBI Taxonomy" id="595537"/>
    <lineage>
        <taxon>Bacteria</taxon>
        <taxon>Pseudomonadati</taxon>
        <taxon>Pseudomonadota</taxon>
        <taxon>Betaproteobacteria</taxon>
        <taxon>Burkholderiales</taxon>
        <taxon>Comamonadaceae</taxon>
        <taxon>Variovorax</taxon>
    </lineage>
</organism>
<reference evidence="3" key="1">
    <citation type="submission" date="2010-12" db="EMBL/GenBank/DDBJ databases">
        <title>Complete sequence of Variovorax paradoxus EPS.</title>
        <authorList>
            <consortium name="US DOE Joint Genome Institute"/>
            <person name="Lucas S."/>
            <person name="Copeland A."/>
            <person name="Lapidus A."/>
            <person name="Cheng J.-F."/>
            <person name="Goodwin L."/>
            <person name="Pitluck S."/>
            <person name="Teshima H."/>
            <person name="Detter J.C."/>
            <person name="Han C."/>
            <person name="Tapia R."/>
            <person name="Land M."/>
            <person name="Hauser L."/>
            <person name="Kyrpides N."/>
            <person name="Ivanova N."/>
            <person name="Ovchinnikova G."/>
            <person name="Orwin P."/>
            <person name="Han J.-I.G."/>
            <person name="Woyke T."/>
        </authorList>
    </citation>
    <scope>NUCLEOTIDE SEQUENCE [LARGE SCALE GENOMIC DNA]</scope>
    <source>
        <strain evidence="3">EPS</strain>
    </source>
</reference>
<dbReference type="STRING" id="595537.Varpa_3081"/>
<feature type="domain" description="Polysaccharide pyruvyl transferase" evidence="1">
    <location>
        <begin position="14"/>
        <end position="292"/>
    </location>
</feature>
<dbReference type="KEGG" id="vpe:Varpa_3081"/>
<name>E6V807_VARPE</name>
<dbReference type="Proteomes" id="UP000008917">
    <property type="component" value="Chromosome"/>
</dbReference>
<dbReference type="Pfam" id="PF04230">
    <property type="entry name" value="PS_pyruv_trans"/>
    <property type="match status" value="1"/>
</dbReference>
<reference evidence="2 3" key="2">
    <citation type="journal article" date="2013" name="Genome Announc.">
        <title>Genome of the Root-Associated Plant Growth-Promoting Bacterium Variovorax paradoxus Strain EPS.</title>
        <authorList>
            <person name="Han J.I."/>
            <person name="Spain J.C."/>
            <person name="Leadbetter J.R."/>
            <person name="Ovchinnikova G."/>
            <person name="Goodwin L.A."/>
            <person name="Han C.S."/>
            <person name="Woyke T."/>
            <person name="Davenport K.W."/>
            <person name="Orwin P.M."/>
        </authorList>
    </citation>
    <scope>NUCLEOTIDE SEQUENCE [LARGE SCALE GENOMIC DNA]</scope>
    <source>
        <strain evidence="2 3">EPS</strain>
    </source>
</reference>
<evidence type="ECO:0000313" key="3">
    <source>
        <dbReference type="Proteomes" id="UP000008917"/>
    </source>
</evidence>
<proteinExistence type="predicted"/>
<dbReference type="OrthoDB" id="9799278at2"/>
<accession>E6V807</accession>
<dbReference type="InterPro" id="IPR007345">
    <property type="entry name" value="Polysacch_pyruvyl_Trfase"/>
</dbReference>
<sequence>MPQVGVLTFHRCINYGSYWQARCLAEGLRGLGYRAVVLDHRSRRIDLAEWRCALQPAQPGATPPADRRVYARKTRRFLDAIEALPLTRPFELESPQDMPHCDAVVVGSDEVWNFAHPWFRDCPPFFGEGLRAGRLVAYAASFGNHPVARGVPPHRAAALRRFDALSVRDGNSRALIAQSLGDVPALVLDPCLQFASALRPPETDGDDNPASRCIALYGHNFSGWFAERVRAHARRHGLHIVSIGYRNDWADVQWLTAGPEDFARFMALAGAVATNFFHGCVFALRHGKPFVCEQSPYRAIKIDDLLVTLGARRHLVDAATAPGNWEVGLSVPVAAAVHARIAALRTTSMAYLQDALAPLASTAVLDAREARRA</sequence>
<protein>
    <recommendedName>
        <fullName evidence="1">Polysaccharide pyruvyl transferase domain-containing protein</fullName>
    </recommendedName>
</protein>
<gene>
    <name evidence="2" type="ordered locus">Varpa_3081</name>
</gene>
<dbReference type="AlphaFoldDB" id="E6V807"/>
<dbReference type="eggNOG" id="COG2327">
    <property type="taxonomic scope" value="Bacteria"/>
</dbReference>
<dbReference type="EMBL" id="CP002417">
    <property type="protein sequence ID" value="ADU37268.1"/>
    <property type="molecule type" value="Genomic_DNA"/>
</dbReference>
<evidence type="ECO:0000313" key="2">
    <source>
        <dbReference type="EMBL" id="ADU37268.1"/>
    </source>
</evidence>
<dbReference type="HOGENOM" id="CLU_025617_1_0_4"/>
<evidence type="ECO:0000259" key="1">
    <source>
        <dbReference type="Pfam" id="PF04230"/>
    </source>
</evidence>